<dbReference type="EMBL" id="KP900907">
    <property type="protein sequence ID" value="ALD89117.1"/>
    <property type="molecule type" value="Genomic_RNA"/>
</dbReference>
<accession>A0A0M4KRB6</accession>
<evidence type="ECO:0000256" key="3">
    <source>
        <dbReference type="ARBA" id="ARBA00022695"/>
    </source>
</evidence>
<dbReference type="PANTHER" id="PTHR34456:SF13">
    <property type="entry name" value="REVERSE TRANSCRIPTASE DOMAIN-CONTAINING PROTEIN"/>
    <property type="match status" value="1"/>
</dbReference>
<keyword evidence="3" id="KW-0548">Nucleotidyltransferase</keyword>
<dbReference type="InterPro" id="IPR043502">
    <property type="entry name" value="DNA/RNA_pol_sf"/>
</dbReference>
<dbReference type="PANTHER" id="PTHR34456">
    <property type="entry name" value="MITOVIRUS RNA-DEPENDENT RNA POLYMERASE"/>
    <property type="match status" value="1"/>
</dbReference>
<keyword evidence="2" id="KW-0808">Transferase</keyword>
<protein>
    <submittedName>
        <fullName evidence="4">RNA-dependent RNA polymerase</fullName>
    </submittedName>
</protein>
<dbReference type="SUPFAM" id="SSF56672">
    <property type="entry name" value="DNA/RNA polymerases"/>
    <property type="match status" value="1"/>
</dbReference>
<reference evidence="4" key="1">
    <citation type="journal article" date="2016" name="J. Virol.">
        <title>Identification of diverse mycoviruses through metatranscriptomics characterization of the viromes of five major fungal plant pathogens.</title>
        <authorList>
            <person name="Marzano S.-Y.L."/>
            <person name="Nelson B.D."/>
            <person name="Ajayi-Oyetunde O."/>
            <person name="Bradley C.A."/>
            <person name="Hughes T.J."/>
            <person name="Hartman G.L."/>
            <person name="Eastburn D.M."/>
            <person name="Domier L.L."/>
        </authorList>
    </citation>
    <scope>NUCLEOTIDE SEQUENCE</scope>
    <source>
        <strain evidence="4">NBK-IL-5</strain>
    </source>
</reference>
<sequence length="746" mass="85299">MIRVKSGRPLVNWFIKAFRLMEGRLSNGTVRVTIVFLSKCYRLQKMSGLKFLVIYLKAQNVNLMQALAGTAGKDITNLGCRFARKRGSKLPQIIPILHRVHIRNGKVYYIKLWTTLFNLYRVLSFPGLLNLSTIVDPSSLRQDLFYQFSVFALTFWKLLLEQTNDRWLRLALRDKLRALKELQVRPFGIATSSPSFAGMISSSYMGVLSSIYLWKSSSILPYLYDFLKSTGNTSFIRFIETGVKISNWPKEFTDKCKTLGGLGLKPEPAGKVRVFALVDCVTQWVMDPLHKRLFAILGKIPQDGTFDQIKPLKALLQRNKSLYSLDLSAATDRLPIVLQMIVLSPLVGANFARLWSIMLIGRPYSLPKSASEFLSMKDKQKEWKQLYYGAGQPMGALTSWAMLAVTHHYIVQFAAFLVSGKTRWFEDYAILGDDVVIADGPIAHKYLEIMSWIGVKVGIHKSLISPSGNSLEFAKRYFFNKKDCSAVPLKEVYAGTISISASIELMRKYKVSLPQILAFNQFGYRALSKITNPLRQLSGRMRAIILSSLFPTNWTPEAFKEFLSIRSLVQKVPVKESVFQGLTDSYVSLIRKQISKLDDSMSLLRYLITVDRTRAHYGMVNFDQDPRVCALLRPYLRDHNLDLRTMPISNELYSYVILINEFVYRNQYMDTLLKVRELVTLIEEVDSLSKIDLFETILSKLVSIENDLSLLPFVQRDQKRIVQVTKSSVSRFIRLWKSSNLGVRLK</sequence>
<evidence type="ECO:0000313" key="4">
    <source>
        <dbReference type="EMBL" id="ALD89117.1"/>
    </source>
</evidence>
<dbReference type="InterPro" id="IPR008686">
    <property type="entry name" value="RNA_pol_mitovir"/>
</dbReference>
<evidence type="ECO:0000256" key="2">
    <source>
        <dbReference type="ARBA" id="ARBA00022679"/>
    </source>
</evidence>
<organism evidence="4">
    <name type="scientific">Rhizoctonia solani mitovirus 12</name>
    <dbReference type="NCBI Taxonomy" id="1708333"/>
    <lineage>
        <taxon>Viruses</taxon>
        <taxon>Riboviria</taxon>
        <taxon>Orthornavirae</taxon>
        <taxon>Lenarviricota</taxon>
        <taxon>Howeltoviricetes</taxon>
        <taxon>Cryppavirales</taxon>
        <taxon>Mitoviridae</taxon>
        <taxon>Mitovirus</taxon>
    </lineage>
</organism>
<evidence type="ECO:0000256" key="1">
    <source>
        <dbReference type="ARBA" id="ARBA00022484"/>
    </source>
</evidence>
<keyword evidence="1 4" id="KW-0696">RNA-directed RNA polymerase</keyword>
<name>A0A0M4KRB6_9VIRU</name>
<proteinExistence type="predicted"/>
<dbReference type="GO" id="GO:0003968">
    <property type="term" value="F:RNA-directed RNA polymerase activity"/>
    <property type="evidence" value="ECO:0007669"/>
    <property type="project" value="UniProtKB-KW"/>
</dbReference>
<dbReference type="Pfam" id="PF05919">
    <property type="entry name" value="Mitovir_RNA_pol"/>
    <property type="match status" value="1"/>
</dbReference>